<dbReference type="Pfam" id="PF05359">
    <property type="entry name" value="DUF748"/>
    <property type="match status" value="1"/>
</dbReference>
<proteinExistence type="predicted"/>
<protein>
    <recommendedName>
        <fullName evidence="3">AsmA domain-containing protein</fullName>
    </recommendedName>
</protein>
<reference evidence="2" key="1">
    <citation type="submission" date="2018-06" db="EMBL/GenBank/DDBJ databases">
        <authorList>
            <person name="Zhirakovskaya E."/>
        </authorList>
    </citation>
    <scope>NUCLEOTIDE SEQUENCE</scope>
</reference>
<dbReference type="InterPro" id="IPR008023">
    <property type="entry name" value="DUF748"/>
</dbReference>
<accession>A0A3B0VHI5</accession>
<sequence>MDSKKPIYKSIPFWALVLLTLYSTLGFFAVPYFIKKELTAIINHDLNSQLSVDKISFNPFTITTNISGIKITDMDSTTWFSADKIHTNLHLWVSLFNRVALAKVQLYNPYYNLVTEKINDSVALKYPHIISNNTANDTDFLLDIDVIDIFAGSVDYNDQSAAKHFNLNIKKIIFNHQAFTTTDKDTKFNLSFITANNDETKLAGTFNFAKQSIDANWELNNWSTATVFNLIGDEQNSVAGIKNKSGSINANGTIQFSNINNTLPDLTINSLLLSDFQNNTESPEQLAVSIDKLQINNALFNLDTRDISIESVDAKDPEISISINADNQLIWDNGSSTVEQPATPEQIWNYQINIITASNSLLHINKLKNNSSTTNELNFTSINISNLGSKDQQKSDLELSIVADTKGQITIQSQLSTKPFELISDISFNDLNLAKWQAWIPAEVQLSMDAGWLSLQQKLILKNGEFNSTGWVKLNDLALLDNNNQKLLTIKQLDFDQNSIDSKSKIITLDNIKLNQAQGTVTIAENKQLNLNNIIQQADETSTDQSSDWIIEIKNLELIDAGTSLTDKSISPYYHTELSKVSGNVKGLSSANLSKADVKLNGVLDTYGKVNINGQINPLSEVAFTDLTIDIENLDLQNFSSYSGQFLGFPIVRGKADFELQYKLNQSLLEGINDLKFKQLKFGDKTSSKDAVNLPLKLAVGLLTDGKGIMQINLPVRGNINDPEFSYGGIVFKAFFKLITGIVTSPFKLLGKLVPGAADLDLSGIQFKTGTLELNTAEDAKLQAMQQIIQQRPAIILELTGIANNINDKKALQQQHLQQLLKLDTAPDLTDEAIIEPLKTLYINTFDQAKWSKLELQATKDEILNKLLLLENSYNELLNWQDVNEQLNM</sequence>
<feature type="non-terminal residue" evidence="2">
    <location>
        <position position="889"/>
    </location>
</feature>
<dbReference type="EMBL" id="UOEW01000360">
    <property type="protein sequence ID" value="VAW42391.1"/>
    <property type="molecule type" value="Genomic_DNA"/>
</dbReference>
<organism evidence="2">
    <name type="scientific">hydrothermal vent metagenome</name>
    <dbReference type="NCBI Taxonomy" id="652676"/>
    <lineage>
        <taxon>unclassified sequences</taxon>
        <taxon>metagenomes</taxon>
        <taxon>ecological metagenomes</taxon>
    </lineage>
</organism>
<gene>
    <name evidence="2" type="ORF">MNBD_GAMMA01-821</name>
</gene>
<evidence type="ECO:0000256" key="1">
    <source>
        <dbReference type="SAM" id="Phobius"/>
    </source>
</evidence>
<feature type="transmembrane region" description="Helical" evidence="1">
    <location>
        <begin position="12"/>
        <end position="34"/>
    </location>
</feature>
<dbReference type="AlphaFoldDB" id="A0A3B0VHI5"/>
<keyword evidence="1" id="KW-0472">Membrane</keyword>
<name>A0A3B0VHI5_9ZZZZ</name>
<evidence type="ECO:0008006" key="3">
    <source>
        <dbReference type="Google" id="ProtNLM"/>
    </source>
</evidence>
<keyword evidence="1" id="KW-1133">Transmembrane helix</keyword>
<evidence type="ECO:0000313" key="2">
    <source>
        <dbReference type="EMBL" id="VAW42391.1"/>
    </source>
</evidence>
<keyword evidence="1" id="KW-0812">Transmembrane</keyword>